<dbReference type="EMBL" id="CP032125">
    <property type="protein sequence ID" value="AXX98614.1"/>
    <property type="molecule type" value="Genomic_DNA"/>
</dbReference>
<dbReference type="Proteomes" id="UP000261704">
    <property type="component" value="Chromosome"/>
</dbReference>
<dbReference type="AlphaFoldDB" id="A0A347UID6"/>
<evidence type="ECO:0000259" key="1">
    <source>
        <dbReference type="Pfam" id="PF13280"/>
    </source>
</evidence>
<reference evidence="3 4" key="1">
    <citation type="submission" date="2018-09" db="EMBL/GenBank/DDBJ databases">
        <title>Profundibacter amoris BAR1 gen. nov., sp. nov., a new member of the Roseobacter clade isolated at Lokis Castle Vent Field on the Arctic Mid-Oceanic Ridge.</title>
        <authorList>
            <person name="Le Moine Bauer S."/>
            <person name="Sjoeberg A.G."/>
            <person name="L'Haridon S."/>
            <person name="Stokke R."/>
            <person name="Roalkvam I."/>
            <person name="Steen I.H."/>
            <person name="Dahle H."/>
        </authorList>
    </citation>
    <scope>NUCLEOTIDE SEQUENCE [LARGE SCALE GENOMIC DNA]</scope>
    <source>
        <strain evidence="3 4">BAR1</strain>
    </source>
</reference>
<gene>
    <name evidence="3" type="ORF">BAR1_12190</name>
</gene>
<protein>
    <submittedName>
        <fullName evidence="3">WYL domain-containing protein</fullName>
    </submittedName>
</protein>
<dbReference type="PANTHER" id="PTHR34580:SF1">
    <property type="entry name" value="PROTEIN PAFC"/>
    <property type="match status" value="1"/>
</dbReference>
<dbReference type="InterPro" id="IPR057727">
    <property type="entry name" value="WCX_dom"/>
</dbReference>
<dbReference type="InterPro" id="IPR026881">
    <property type="entry name" value="WYL_dom"/>
</dbReference>
<dbReference type="PROSITE" id="PS52050">
    <property type="entry name" value="WYL"/>
    <property type="match status" value="1"/>
</dbReference>
<evidence type="ECO:0000259" key="2">
    <source>
        <dbReference type="Pfam" id="PF25583"/>
    </source>
</evidence>
<dbReference type="Pfam" id="PF13280">
    <property type="entry name" value="WYL"/>
    <property type="match status" value="1"/>
</dbReference>
<evidence type="ECO:0000313" key="4">
    <source>
        <dbReference type="Proteomes" id="UP000261704"/>
    </source>
</evidence>
<feature type="domain" description="WCX" evidence="2">
    <location>
        <begin position="248"/>
        <end position="313"/>
    </location>
</feature>
<sequence length="327" mass="36621">MSFAKAQDLLRLALMASSRHGGISLAEIRAEFDVSHRTAQRMTDALEATFANVEITDGADRRRRWRLLDPAIARLEPRQETTIEALEIATISARDDNRLRHARALEEMRDRLMARLPARDALRAEADAEAVLASLGHVARPGPRAAQRPEVMDAVIEALRGPFRLEISYGAQNSKQRIVEPHGVLLGLRSYLVARQPARGPELLNFRMDRIQTANCLDESFAFEDGFSIDTYAAKAFGAYQDPAQYGEVVWRFSPAAAERAAGFQFHPNQSAEHQPDGSLIVRFHAAGWLEMAWFLYQWGDAVVVLEPAGLRQLTEGYRRSDFDALP</sequence>
<dbReference type="PANTHER" id="PTHR34580">
    <property type="match status" value="1"/>
</dbReference>
<keyword evidence="4" id="KW-1185">Reference proteome</keyword>
<evidence type="ECO:0000313" key="3">
    <source>
        <dbReference type="EMBL" id="AXX98614.1"/>
    </source>
</evidence>
<accession>A0A347UID6</accession>
<dbReference type="Pfam" id="PF25583">
    <property type="entry name" value="WCX"/>
    <property type="match status" value="1"/>
</dbReference>
<dbReference type="InterPro" id="IPR051534">
    <property type="entry name" value="CBASS_pafABC_assoc_protein"/>
</dbReference>
<dbReference type="OrthoDB" id="7626446at2"/>
<proteinExistence type="predicted"/>
<dbReference type="KEGG" id="pamo:BAR1_12190"/>
<feature type="domain" description="WYL" evidence="1">
    <location>
        <begin position="150"/>
        <end position="214"/>
    </location>
</feature>
<name>A0A347UID6_9RHOB</name>
<organism evidence="3 4">
    <name type="scientific">Profundibacter amoris</name>
    <dbReference type="NCBI Taxonomy" id="2171755"/>
    <lineage>
        <taxon>Bacteria</taxon>
        <taxon>Pseudomonadati</taxon>
        <taxon>Pseudomonadota</taxon>
        <taxon>Alphaproteobacteria</taxon>
        <taxon>Rhodobacterales</taxon>
        <taxon>Paracoccaceae</taxon>
        <taxon>Profundibacter</taxon>
    </lineage>
</organism>
<dbReference type="RefSeq" id="WP_118943269.1">
    <property type="nucleotide sequence ID" value="NZ_CP032125.1"/>
</dbReference>